<proteinExistence type="inferred from homology"/>
<protein>
    <recommendedName>
        <fullName evidence="6">Pentatricopeptide repeat-containing protein</fullName>
    </recommendedName>
</protein>
<dbReference type="InterPro" id="IPR002885">
    <property type="entry name" value="PPR_rpt"/>
</dbReference>
<sequence>MSETLHTMIAWNHLRSIYTYQEIIKGLCKNEKQFEACCVFNNLKERGYAPDRVIYTTMIHGLCEMGWFGRGSCGLR</sequence>
<name>A0A8X8BG55_BRACI</name>
<evidence type="ECO:0000313" key="5">
    <source>
        <dbReference type="Proteomes" id="UP000886595"/>
    </source>
</evidence>
<dbReference type="OrthoDB" id="42736at2759"/>
<dbReference type="NCBIfam" id="TIGR00756">
    <property type="entry name" value="PPR"/>
    <property type="match status" value="1"/>
</dbReference>
<reference evidence="4 5" key="1">
    <citation type="submission" date="2020-02" db="EMBL/GenBank/DDBJ databases">
        <authorList>
            <person name="Ma Q."/>
            <person name="Huang Y."/>
            <person name="Song X."/>
            <person name="Pei D."/>
        </authorList>
    </citation>
    <scope>NUCLEOTIDE SEQUENCE [LARGE SCALE GENOMIC DNA]</scope>
    <source>
        <strain evidence="4">Sxm20200214</strain>
        <tissue evidence="4">Leaf</tissue>
    </source>
</reference>
<evidence type="ECO:0008006" key="6">
    <source>
        <dbReference type="Google" id="ProtNLM"/>
    </source>
</evidence>
<dbReference type="AlphaFoldDB" id="A0A8X8BG55"/>
<dbReference type="Gene3D" id="1.25.40.10">
    <property type="entry name" value="Tetratricopeptide repeat domain"/>
    <property type="match status" value="1"/>
</dbReference>
<keyword evidence="5" id="KW-1185">Reference proteome</keyword>
<accession>A0A8X8BG55</accession>
<dbReference type="Proteomes" id="UP000886595">
    <property type="component" value="Unassembled WGS sequence"/>
</dbReference>
<comment type="caution">
    <text evidence="4">The sequence shown here is derived from an EMBL/GenBank/DDBJ whole genome shotgun (WGS) entry which is preliminary data.</text>
</comment>
<organism evidence="4 5">
    <name type="scientific">Brassica carinata</name>
    <name type="common">Ethiopian mustard</name>
    <name type="synonym">Abyssinian cabbage</name>
    <dbReference type="NCBI Taxonomy" id="52824"/>
    <lineage>
        <taxon>Eukaryota</taxon>
        <taxon>Viridiplantae</taxon>
        <taxon>Streptophyta</taxon>
        <taxon>Embryophyta</taxon>
        <taxon>Tracheophyta</taxon>
        <taxon>Spermatophyta</taxon>
        <taxon>Magnoliopsida</taxon>
        <taxon>eudicotyledons</taxon>
        <taxon>Gunneridae</taxon>
        <taxon>Pentapetalae</taxon>
        <taxon>rosids</taxon>
        <taxon>malvids</taxon>
        <taxon>Brassicales</taxon>
        <taxon>Brassicaceae</taxon>
        <taxon>Brassiceae</taxon>
        <taxon>Brassica</taxon>
    </lineage>
</organism>
<dbReference type="InterPro" id="IPR011990">
    <property type="entry name" value="TPR-like_helical_dom_sf"/>
</dbReference>
<dbReference type="PANTHER" id="PTHR47939">
    <property type="entry name" value="MEMBRANE-ASSOCIATED SALT-INDUCIBLE PROTEIN-LIKE"/>
    <property type="match status" value="1"/>
</dbReference>
<evidence type="ECO:0000256" key="3">
    <source>
        <dbReference type="PROSITE-ProRule" id="PRU00708"/>
    </source>
</evidence>
<comment type="similarity">
    <text evidence="1">Belongs to the PPR family. P subfamily.</text>
</comment>
<evidence type="ECO:0000256" key="1">
    <source>
        <dbReference type="ARBA" id="ARBA00007626"/>
    </source>
</evidence>
<dbReference type="PROSITE" id="PS51375">
    <property type="entry name" value="PPR"/>
    <property type="match status" value="1"/>
</dbReference>
<dbReference type="PANTHER" id="PTHR47939:SF4">
    <property type="entry name" value="PENTACOTRIPEPTIDE-REPEAT REGION OF PRORP DOMAIN-CONTAINING PROTEIN"/>
    <property type="match status" value="1"/>
</dbReference>
<feature type="repeat" description="PPR" evidence="3">
    <location>
        <begin position="16"/>
        <end position="50"/>
    </location>
</feature>
<keyword evidence="2" id="KW-0677">Repeat</keyword>
<evidence type="ECO:0000256" key="2">
    <source>
        <dbReference type="ARBA" id="ARBA00022737"/>
    </source>
</evidence>
<gene>
    <name evidence="4" type="ORF">Bca52824_005282</name>
</gene>
<evidence type="ECO:0000313" key="4">
    <source>
        <dbReference type="EMBL" id="KAG2334102.1"/>
    </source>
</evidence>
<dbReference type="Pfam" id="PF13041">
    <property type="entry name" value="PPR_2"/>
    <property type="match status" value="1"/>
</dbReference>
<dbReference type="InterPro" id="IPR050667">
    <property type="entry name" value="PPR-containing_protein"/>
</dbReference>
<dbReference type="EMBL" id="JAAMPC010000001">
    <property type="protein sequence ID" value="KAG2334102.1"/>
    <property type="molecule type" value="Genomic_DNA"/>
</dbReference>